<keyword evidence="3" id="KW-1185">Reference proteome</keyword>
<comment type="caution">
    <text evidence="2">The sequence shown here is derived from an EMBL/GenBank/DDBJ whole genome shotgun (WGS) entry which is preliminary data.</text>
</comment>
<dbReference type="EMBL" id="SRLO01000021">
    <property type="protein sequence ID" value="TNN85287.1"/>
    <property type="molecule type" value="Genomic_DNA"/>
</dbReference>
<sequence>MASMLCTVDGLSPGLCAERAGGDRRSSIIIITWEVDPRSHIGRCKWRKTNRVEDLSPRRAPVRLCCSVEMEHLQRRLLKCCLLQDCSCGTPAARQKGDVLLDLGLLVFSGHNIEERTDNFLRLYVWSDDELKLNIPRERQHTFSRIHLFLLLIIIIALTVHMTEHFSSALLFSSVTVAEAFSFSWSMSMFCKF</sequence>
<protein>
    <submittedName>
        <fullName evidence="2">Uncharacterized protein</fullName>
    </submittedName>
</protein>
<name>A0A4Z2J5J8_9TELE</name>
<reference evidence="2 3" key="1">
    <citation type="submission" date="2019-03" db="EMBL/GenBank/DDBJ databases">
        <title>First draft genome of Liparis tanakae, snailfish: a comprehensive survey of snailfish specific genes.</title>
        <authorList>
            <person name="Kim W."/>
            <person name="Song I."/>
            <person name="Jeong J.-H."/>
            <person name="Kim D."/>
            <person name="Kim S."/>
            <person name="Ryu S."/>
            <person name="Song J.Y."/>
            <person name="Lee S.K."/>
        </authorList>
    </citation>
    <scope>NUCLEOTIDE SEQUENCE [LARGE SCALE GENOMIC DNA]</scope>
    <source>
        <tissue evidence="2">Muscle</tissue>
    </source>
</reference>
<evidence type="ECO:0000313" key="3">
    <source>
        <dbReference type="Proteomes" id="UP000314294"/>
    </source>
</evidence>
<evidence type="ECO:0000256" key="1">
    <source>
        <dbReference type="SAM" id="Phobius"/>
    </source>
</evidence>
<dbReference type="AlphaFoldDB" id="A0A4Z2J5J8"/>
<proteinExistence type="predicted"/>
<dbReference type="Proteomes" id="UP000314294">
    <property type="component" value="Unassembled WGS sequence"/>
</dbReference>
<feature type="transmembrane region" description="Helical" evidence="1">
    <location>
        <begin position="146"/>
        <end position="163"/>
    </location>
</feature>
<accession>A0A4Z2J5J8</accession>
<keyword evidence="1" id="KW-0812">Transmembrane</keyword>
<evidence type="ECO:0000313" key="2">
    <source>
        <dbReference type="EMBL" id="TNN85287.1"/>
    </source>
</evidence>
<keyword evidence="1" id="KW-1133">Transmembrane helix</keyword>
<organism evidence="2 3">
    <name type="scientific">Liparis tanakae</name>
    <name type="common">Tanaka's snailfish</name>
    <dbReference type="NCBI Taxonomy" id="230148"/>
    <lineage>
        <taxon>Eukaryota</taxon>
        <taxon>Metazoa</taxon>
        <taxon>Chordata</taxon>
        <taxon>Craniata</taxon>
        <taxon>Vertebrata</taxon>
        <taxon>Euteleostomi</taxon>
        <taxon>Actinopterygii</taxon>
        <taxon>Neopterygii</taxon>
        <taxon>Teleostei</taxon>
        <taxon>Neoteleostei</taxon>
        <taxon>Acanthomorphata</taxon>
        <taxon>Eupercaria</taxon>
        <taxon>Perciformes</taxon>
        <taxon>Cottioidei</taxon>
        <taxon>Cottales</taxon>
        <taxon>Liparidae</taxon>
        <taxon>Liparis</taxon>
    </lineage>
</organism>
<gene>
    <name evidence="2" type="ORF">EYF80_004309</name>
</gene>
<keyword evidence="1" id="KW-0472">Membrane</keyword>